<gene>
    <name evidence="5" type="ORF">NX02_24200</name>
</gene>
<dbReference type="Pfam" id="PF00535">
    <property type="entry name" value="Glycos_transf_2"/>
    <property type="match status" value="1"/>
</dbReference>
<organism evidence="5 6">
    <name type="scientific">Sphingomonas sanxanigenens DSM 19645 = NX02</name>
    <dbReference type="NCBI Taxonomy" id="1123269"/>
    <lineage>
        <taxon>Bacteria</taxon>
        <taxon>Pseudomonadati</taxon>
        <taxon>Pseudomonadota</taxon>
        <taxon>Alphaproteobacteria</taxon>
        <taxon>Sphingomonadales</taxon>
        <taxon>Sphingomonadaceae</taxon>
        <taxon>Sphingomonas</taxon>
    </lineage>
</organism>
<dbReference type="PANTHER" id="PTHR43179:SF12">
    <property type="entry name" value="GALACTOFURANOSYLTRANSFERASE GLFT2"/>
    <property type="match status" value="1"/>
</dbReference>
<dbReference type="GO" id="GO:0016757">
    <property type="term" value="F:glycosyltransferase activity"/>
    <property type="evidence" value="ECO:0007669"/>
    <property type="project" value="UniProtKB-KW"/>
</dbReference>
<evidence type="ECO:0000256" key="2">
    <source>
        <dbReference type="ARBA" id="ARBA00022676"/>
    </source>
</evidence>
<keyword evidence="2" id="KW-0328">Glycosyltransferase</keyword>
<dbReference type="STRING" id="1123269.NX02_24200"/>
<comment type="similarity">
    <text evidence="1">Belongs to the glycosyltransferase 2 family.</text>
</comment>
<dbReference type="Gene3D" id="3.90.550.10">
    <property type="entry name" value="Spore Coat Polysaccharide Biosynthesis Protein SpsA, Chain A"/>
    <property type="match status" value="1"/>
</dbReference>
<dbReference type="PANTHER" id="PTHR43179">
    <property type="entry name" value="RHAMNOSYLTRANSFERASE WBBL"/>
    <property type="match status" value="1"/>
</dbReference>
<dbReference type="HOGENOM" id="CLU_025996_19_6_5"/>
<evidence type="ECO:0000313" key="5">
    <source>
        <dbReference type="EMBL" id="AHE56448.1"/>
    </source>
</evidence>
<name>W0AJH7_9SPHN</name>
<reference evidence="5 6" key="1">
    <citation type="submission" date="2013-07" db="EMBL/GenBank/DDBJ databases">
        <title>Completed genome of Sphingomonas sanxanigenens NX02.</title>
        <authorList>
            <person name="Ma T."/>
            <person name="Huang H."/>
            <person name="Wu M."/>
            <person name="Li X."/>
            <person name="Li G."/>
        </authorList>
    </citation>
    <scope>NUCLEOTIDE SEQUENCE [LARGE SCALE GENOMIC DNA]</scope>
    <source>
        <strain evidence="5 6">NX02</strain>
    </source>
</reference>
<dbReference type="AlphaFoldDB" id="W0AJH7"/>
<proteinExistence type="inferred from homology"/>
<dbReference type="InterPro" id="IPR029044">
    <property type="entry name" value="Nucleotide-diphossugar_trans"/>
</dbReference>
<sequence>MSVIIPHYNDVDNLVRCIAMLQRQSVGTDRFEIVVADNNSPIGIGAVRFAVGDSARVIEAPEQGAGPARNAAVAASRGEILAFIDSDCRPQPDWLERGIAALTNADVVGGRVDIVAADPARPNPIEAFEKATAFPIRDYVERKSFAVTANLFVTRAVFDKVGTFRSTVAEDMDWCRRAVALGYRLVYADDVAMAHPARATWAELSRKWRRTTAETFALTMERPGGRGRWIAQCVLVLVSIAPHGAKLLVTPKLAGAGARAGAVATLARIRWFRFTQGLALLAGRN</sequence>
<dbReference type="InterPro" id="IPR001173">
    <property type="entry name" value="Glyco_trans_2-like"/>
</dbReference>
<protein>
    <recommendedName>
        <fullName evidence="4">Glycosyltransferase 2-like domain-containing protein</fullName>
    </recommendedName>
</protein>
<dbReference type="KEGG" id="ssan:NX02_24200"/>
<evidence type="ECO:0000313" key="6">
    <source>
        <dbReference type="Proteomes" id="UP000018851"/>
    </source>
</evidence>
<dbReference type="Proteomes" id="UP000018851">
    <property type="component" value="Chromosome"/>
</dbReference>
<keyword evidence="3" id="KW-0808">Transferase</keyword>
<dbReference type="SUPFAM" id="SSF53448">
    <property type="entry name" value="Nucleotide-diphospho-sugar transferases"/>
    <property type="match status" value="1"/>
</dbReference>
<keyword evidence="6" id="KW-1185">Reference proteome</keyword>
<evidence type="ECO:0000259" key="4">
    <source>
        <dbReference type="Pfam" id="PF00535"/>
    </source>
</evidence>
<dbReference type="EMBL" id="CP006644">
    <property type="protein sequence ID" value="AHE56448.1"/>
    <property type="molecule type" value="Genomic_DNA"/>
</dbReference>
<dbReference type="PATRIC" id="fig|1123269.5.peg.4740"/>
<dbReference type="eggNOG" id="COG1216">
    <property type="taxonomic scope" value="Bacteria"/>
</dbReference>
<feature type="domain" description="Glycosyltransferase 2-like" evidence="4">
    <location>
        <begin position="2"/>
        <end position="128"/>
    </location>
</feature>
<evidence type="ECO:0000256" key="1">
    <source>
        <dbReference type="ARBA" id="ARBA00006739"/>
    </source>
</evidence>
<evidence type="ECO:0000256" key="3">
    <source>
        <dbReference type="ARBA" id="ARBA00022679"/>
    </source>
</evidence>
<accession>W0AJH7</accession>